<feature type="region of interest" description="Disordered" evidence="1">
    <location>
        <begin position="91"/>
        <end position="111"/>
    </location>
</feature>
<gene>
    <name evidence="2" type="ORF">BSZ36_05140</name>
</gene>
<comment type="caution">
    <text evidence="2">The sequence shown here is derived from an EMBL/GenBank/DDBJ whole genome shotgun (WGS) entry which is preliminary data.</text>
</comment>
<accession>A0A259TXW5</accession>
<organism evidence="2 3">
    <name type="scientific">Rubricoccus marinus</name>
    <dbReference type="NCBI Taxonomy" id="716817"/>
    <lineage>
        <taxon>Bacteria</taxon>
        <taxon>Pseudomonadati</taxon>
        <taxon>Rhodothermota</taxon>
        <taxon>Rhodothermia</taxon>
        <taxon>Rhodothermales</taxon>
        <taxon>Rubricoccaceae</taxon>
        <taxon>Rubricoccus</taxon>
    </lineage>
</organism>
<keyword evidence="3" id="KW-1185">Reference proteome</keyword>
<name>A0A259TXW5_9BACT</name>
<evidence type="ECO:0000256" key="1">
    <source>
        <dbReference type="SAM" id="MobiDB-lite"/>
    </source>
</evidence>
<feature type="compositionally biased region" description="Basic residues" evidence="1">
    <location>
        <begin position="12"/>
        <end position="22"/>
    </location>
</feature>
<evidence type="ECO:0000313" key="3">
    <source>
        <dbReference type="Proteomes" id="UP000216446"/>
    </source>
</evidence>
<sequence length="111" mass="11727">MPENITPDTKTHLARLAKRNRRSRGDLDGARKKLYLALEHAEAVMRDAAASGDGALVLKAVHATTQTTAAFAKIVEVGELEARLEALEAAHEAQATAPPVDASPASARAYA</sequence>
<feature type="region of interest" description="Disordered" evidence="1">
    <location>
        <begin position="1"/>
        <end position="25"/>
    </location>
</feature>
<reference evidence="2 3" key="1">
    <citation type="submission" date="2016-11" db="EMBL/GenBank/DDBJ databases">
        <title>Study of marine rhodopsin-containing bacteria.</title>
        <authorList>
            <person name="Yoshizawa S."/>
            <person name="Kumagai Y."/>
            <person name="Kogure K."/>
        </authorList>
    </citation>
    <scope>NUCLEOTIDE SEQUENCE [LARGE SCALE GENOMIC DNA]</scope>
    <source>
        <strain evidence="2 3">SG-29</strain>
    </source>
</reference>
<dbReference type="AlphaFoldDB" id="A0A259TXW5"/>
<dbReference type="InParanoid" id="A0A259TXW5"/>
<protein>
    <submittedName>
        <fullName evidence="2">Uncharacterized protein</fullName>
    </submittedName>
</protein>
<dbReference type="EMBL" id="MQWB01000001">
    <property type="protein sequence ID" value="OZC02414.1"/>
    <property type="molecule type" value="Genomic_DNA"/>
</dbReference>
<dbReference type="Proteomes" id="UP000216446">
    <property type="component" value="Unassembled WGS sequence"/>
</dbReference>
<proteinExistence type="predicted"/>
<evidence type="ECO:0000313" key="2">
    <source>
        <dbReference type="EMBL" id="OZC02414.1"/>
    </source>
</evidence>
<dbReference type="RefSeq" id="WP_094546644.1">
    <property type="nucleotide sequence ID" value="NZ_MQWB01000001.1"/>
</dbReference>